<keyword evidence="2" id="KW-1185">Reference proteome</keyword>
<dbReference type="RefSeq" id="WP_009180064.1">
    <property type="nucleotide sequence ID" value="NZ_CM001368.1"/>
</dbReference>
<evidence type="ECO:0000313" key="2">
    <source>
        <dbReference type="Proteomes" id="UP000004662"/>
    </source>
</evidence>
<gene>
    <name evidence="1" type="ORF">DFW101_0612</name>
</gene>
<dbReference type="Proteomes" id="UP000004662">
    <property type="component" value="Chromosome"/>
</dbReference>
<proteinExistence type="predicted"/>
<evidence type="ECO:0000313" key="1">
    <source>
        <dbReference type="EMBL" id="EHJ46629.1"/>
    </source>
</evidence>
<dbReference type="EMBL" id="CM001368">
    <property type="protein sequence ID" value="EHJ46629.1"/>
    <property type="molecule type" value="Genomic_DNA"/>
</dbReference>
<sequence length="390" mass="42673">MLLFRGNCQMQFCAEAAGRAGEQATFASLASPMTLLRSPGTVPPLVARMVAEADAAEFLHTRELADQFLPPPAHPAPTALVVNLFHENRPLWLHERDGYAFYLDPEALAAAPALGRIMERHFRSIVPNPATYLDRLAGMLLLYREALPGVPLLVAGRMSHFPGLGPSPYSYLDGWGETSCTTGREFAAWVGTVPDAFFLDADRIMAGVAARTDAPVEAHFPFLRIRFTPEGQPSLSRDLEHAGSLWPALAEKIRQTLAMGRVEYAPEETVPEAWTRPFAPQALDAEALLGHLASGSNYRAARAVGQFFFRPDEDFTGLLVAAAPYMPVCHNLLHMVRAYGTLRPNPAVAAWCEVHAATATGFFANGAAYRREYLEKIEALRQAVLAHGRV</sequence>
<dbReference type="AlphaFoldDB" id="G7QDX3"/>
<reference evidence="2" key="1">
    <citation type="journal article" date="2015" name="Genome Announc.">
        <title>High-Quality Draft Genome Sequence of Desulfovibrio carbinoliphilus FW-101-2B, an Organic Acid-Oxidizing Sulfate-Reducing Bacterium Isolated from Uranium(VI)-Contaminated Groundwater.</title>
        <authorList>
            <person name="Ramsay B.D."/>
            <person name="Hwang C."/>
            <person name="Woo H.L."/>
            <person name="Carroll S.L."/>
            <person name="Lucas S."/>
            <person name="Han J."/>
            <person name="Lapidus A.L."/>
            <person name="Cheng J.F."/>
            <person name="Goodwin L.A."/>
            <person name="Pitluck S."/>
            <person name="Peters L."/>
            <person name="Chertkov O."/>
            <person name="Held B."/>
            <person name="Detter J.C."/>
            <person name="Han C.S."/>
            <person name="Tapia R."/>
            <person name="Land M.L."/>
            <person name="Hauser L.J."/>
            <person name="Kyrpides N.C."/>
            <person name="Ivanova N.N."/>
            <person name="Mikhailova N."/>
            <person name="Pagani I."/>
            <person name="Woyke T."/>
            <person name="Arkin A.P."/>
            <person name="Dehal P."/>
            <person name="Chivian D."/>
            <person name="Criddle C.S."/>
            <person name="Wu W."/>
            <person name="Chakraborty R."/>
            <person name="Hazen T.C."/>
            <person name="Fields M.W."/>
        </authorList>
    </citation>
    <scope>NUCLEOTIDE SEQUENCE [LARGE SCALE GENOMIC DNA]</scope>
    <source>
        <strain evidence="2">FW-101-2B</strain>
    </source>
</reference>
<organism evidence="1 2">
    <name type="scientific">Solidesulfovibrio carbinoliphilus subsp. oakridgensis</name>
    <dbReference type="NCBI Taxonomy" id="694327"/>
    <lineage>
        <taxon>Bacteria</taxon>
        <taxon>Pseudomonadati</taxon>
        <taxon>Thermodesulfobacteriota</taxon>
        <taxon>Desulfovibrionia</taxon>
        <taxon>Desulfovibrionales</taxon>
        <taxon>Desulfovibrionaceae</taxon>
        <taxon>Solidesulfovibrio</taxon>
    </lineage>
</organism>
<dbReference type="eggNOG" id="ENOG5031MQ5">
    <property type="taxonomic scope" value="Bacteria"/>
</dbReference>
<protein>
    <submittedName>
        <fullName evidence="1">Uncharacterized protein</fullName>
    </submittedName>
</protein>
<dbReference type="OrthoDB" id="5442502at2"/>
<name>G7QDX3_9BACT</name>
<dbReference type="STRING" id="694327.DFW101_0612"/>
<dbReference type="HOGENOM" id="CLU_707385_0_0_7"/>
<accession>G7QDX3</accession>